<dbReference type="PANTHER" id="PTHR40278">
    <property type="entry name" value="DNA UTILIZATION PROTEIN HOFN"/>
    <property type="match status" value="1"/>
</dbReference>
<reference evidence="2" key="1">
    <citation type="submission" date="2019-08" db="EMBL/GenBank/DDBJ databases">
        <authorList>
            <person name="Kucharzyk K."/>
            <person name="Murdoch R.W."/>
            <person name="Higgins S."/>
            <person name="Loffler F."/>
        </authorList>
    </citation>
    <scope>NUCLEOTIDE SEQUENCE</scope>
</reference>
<dbReference type="InterPro" id="IPR007813">
    <property type="entry name" value="PilN"/>
</dbReference>
<sequence length="179" mass="20557">MIRINLLPKDDRQPEWPLKRIYAIISGALLVVLILAFAGTTIQIWHKERQIVEARNQYELLRPTEVIMQDTSLKQQTVNAKNNILTNLTNERKSWAPIIGHLATLTTPRIWFTELSTINKDAIKVIGIADNYQEISTFLQRLEQDTIFAEPVLVQAELDPKNAKAITKFEIIVKLRGMK</sequence>
<dbReference type="EMBL" id="VSSQ01000012">
    <property type="protein sequence ID" value="MPL60434.1"/>
    <property type="molecule type" value="Genomic_DNA"/>
</dbReference>
<accession>A0A644T0R2</accession>
<keyword evidence="1" id="KW-1133">Transmembrane helix</keyword>
<organism evidence="2">
    <name type="scientific">bioreactor metagenome</name>
    <dbReference type="NCBI Taxonomy" id="1076179"/>
    <lineage>
        <taxon>unclassified sequences</taxon>
        <taxon>metagenomes</taxon>
        <taxon>ecological metagenomes</taxon>
    </lineage>
</organism>
<evidence type="ECO:0000313" key="2">
    <source>
        <dbReference type="EMBL" id="MPL60434.1"/>
    </source>
</evidence>
<feature type="transmembrane region" description="Helical" evidence="1">
    <location>
        <begin position="21"/>
        <end position="45"/>
    </location>
</feature>
<evidence type="ECO:0008006" key="3">
    <source>
        <dbReference type="Google" id="ProtNLM"/>
    </source>
</evidence>
<name>A0A644T0R2_9ZZZZ</name>
<dbReference type="Pfam" id="PF05137">
    <property type="entry name" value="PilN"/>
    <property type="match status" value="1"/>
</dbReference>
<proteinExistence type="predicted"/>
<dbReference type="InterPro" id="IPR052534">
    <property type="entry name" value="Extracell_DNA_Util/SecSys_Comp"/>
</dbReference>
<dbReference type="PANTHER" id="PTHR40278:SF1">
    <property type="entry name" value="DNA UTILIZATION PROTEIN HOFN"/>
    <property type="match status" value="1"/>
</dbReference>
<comment type="caution">
    <text evidence="2">The sequence shown here is derived from an EMBL/GenBank/DDBJ whole genome shotgun (WGS) entry which is preliminary data.</text>
</comment>
<protein>
    <recommendedName>
        <fullName evidence="3">Fimbrial assembly protein PilN</fullName>
    </recommendedName>
</protein>
<evidence type="ECO:0000256" key="1">
    <source>
        <dbReference type="SAM" id="Phobius"/>
    </source>
</evidence>
<dbReference type="AlphaFoldDB" id="A0A644T0R2"/>
<gene>
    <name evidence="2" type="ORF">SDC9_05995</name>
</gene>
<keyword evidence="1" id="KW-0472">Membrane</keyword>
<keyword evidence="1" id="KW-0812">Transmembrane</keyword>